<evidence type="ECO:0000256" key="7">
    <source>
        <dbReference type="SAM" id="Coils"/>
    </source>
</evidence>
<feature type="coiled-coil region" evidence="7">
    <location>
        <begin position="468"/>
        <end position="643"/>
    </location>
</feature>
<dbReference type="Pfam" id="PF05622">
    <property type="entry name" value="HOOK"/>
    <property type="match status" value="1"/>
</dbReference>
<evidence type="ECO:0000256" key="6">
    <source>
        <dbReference type="ARBA" id="ARBA00023212"/>
    </source>
</evidence>
<dbReference type="InterPro" id="IPR008636">
    <property type="entry name" value="Hook_C"/>
</dbReference>
<feature type="compositionally biased region" description="Polar residues" evidence="8">
    <location>
        <begin position="666"/>
        <end position="685"/>
    </location>
</feature>
<gene>
    <name evidence="11" type="primary">HOOK3</name>
</gene>
<dbReference type="RefSeq" id="XP_067172498.1">
    <property type="nucleotide sequence ID" value="XM_067316397.1"/>
</dbReference>
<evidence type="ECO:0000256" key="8">
    <source>
        <dbReference type="SAM" id="MobiDB-lite"/>
    </source>
</evidence>
<organism evidence="10 11">
    <name type="scientific">Apteryx mantelli</name>
    <name type="common">North Island brown kiwi</name>
    <dbReference type="NCBI Taxonomy" id="2696672"/>
    <lineage>
        <taxon>Eukaryota</taxon>
        <taxon>Metazoa</taxon>
        <taxon>Chordata</taxon>
        <taxon>Craniata</taxon>
        <taxon>Vertebrata</taxon>
        <taxon>Euteleostomi</taxon>
        <taxon>Archelosauria</taxon>
        <taxon>Archosauria</taxon>
        <taxon>Dinosauria</taxon>
        <taxon>Saurischia</taxon>
        <taxon>Theropoda</taxon>
        <taxon>Coelurosauria</taxon>
        <taxon>Aves</taxon>
        <taxon>Palaeognathae</taxon>
        <taxon>Apterygiformes</taxon>
        <taxon>Apterygidae</taxon>
        <taxon>Apteryx</taxon>
    </lineage>
</organism>
<keyword evidence="6" id="KW-0206">Cytoskeleton</keyword>
<keyword evidence="3" id="KW-0963">Cytoplasm</keyword>
<evidence type="ECO:0000256" key="5">
    <source>
        <dbReference type="ARBA" id="ARBA00023054"/>
    </source>
</evidence>
<dbReference type="InterPro" id="IPR036872">
    <property type="entry name" value="CH_dom_sf"/>
</dbReference>
<evidence type="ECO:0000256" key="1">
    <source>
        <dbReference type="ARBA" id="ARBA00004245"/>
    </source>
</evidence>
<feature type="coiled-coil region" evidence="7">
    <location>
        <begin position="150"/>
        <end position="409"/>
    </location>
</feature>
<comment type="subcellular location">
    <subcellularLocation>
        <location evidence="1">Cytoplasm</location>
        <location evidence="1">Cytoskeleton</location>
    </subcellularLocation>
</comment>
<evidence type="ECO:0000256" key="4">
    <source>
        <dbReference type="ARBA" id="ARBA00022701"/>
    </source>
</evidence>
<dbReference type="SUPFAM" id="SSF116907">
    <property type="entry name" value="Hook domain"/>
    <property type="match status" value="1"/>
</dbReference>
<protein>
    <submittedName>
        <fullName evidence="11">Protein Hook homolog 3 isoform X3</fullName>
    </submittedName>
</protein>
<evidence type="ECO:0000313" key="10">
    <source>
        <dbReference type="Proteomes" id="UP001652627"/>
    </source>
</evidence>
<proteinExistence type="inferred from homology"/>
<comment type="similarity">
    <text evidence="2">Belongs to the hook family.</text>
</comment>
<keyword evidence="10" id="KW-1185">Reference proteome</keyword>
<dbReference type="Pfam" id="PF19047">
    <property type="entry name" value="HOOK_N"/>
    <property type="match status" value="1"/>
</dbReference>
<feature type="region of interest" description="Disordered" evidence="8">
    <location>
        <begin position="661"/>
        <end position="697"/>
    </location>
</feature>
<evidence type="ECO:0000256" key="2">
    <source>
        <dbReference type="ARBA" id="ARBA00006946"/>
    </source>
</evidence>
<sequence length="697" mass="80635">MFNVESLERAELGESLLTWIQTFNVEAPCQTVEDLTNGVVMAQVLQKIDPAYFDENWLNRIKTEVGDNWRLKVSNLKKILKGILDYNHEILGQQINDFTLPDVNLIGEHADAAELGRMLQLILGCAVNCEQKQEYIQTIMMMEESVQHVVMTAIQELKKTTEELNEALATKEEIAQRCHELDMQVAALQEEKSSLLAENQVLMERLNQSDSIEDPNSPAGRRHLQLQTQLEQLQEETFRLEAAKDDYRIRCEELEKEIAELRQQTEELTTLAEEAQSLKDEIDVLRHSSDKVAKLESQVESYKKKLEDLGDLRRQVKLLEEKNTMYMQNTVSLEEELRKANAARSQLETYKRQAVELQNRLSEESKKADKLDYECKRLKEKVDSLQKEKDRLRTERDSLKETIEELRCVQAQEGQLTTSGLMSLGSQEPSDSLAAEIVTPEIKEKLIRLQHENKMLKLNQEGSDNEKIALLQSLLDDANLRKNELETENRLVNQRLLEVQSQVEELQKSLQDQGSKAEDSILLKKKLEEHLEKLHEANNELQKKRAIIEDLEPRCNNSSLKIEELQEALRKKEEEMKQMEERYKKYLEKAKSVIRTLDPKQNQGAAPEIQALKNQLQEQDRLFHSLEKEYEKTKSQREMEEKLIVSAWYNMGMTLHKKAAEDRLASTGSGQSFLARQRQATSTRRSYPGHVQPATAR</sequence>
<evidence type="ECO:0000256" key="3">
    <source>
        <dbReference type="ARBA" id="ARBA00022490"/>
    </source>
</evidence>
<keyword evidence="4" id="KW-0493">Microtubule</keyword>
<reference evidence="11" key="1">
    <citation type="submission" date="2025-08" db="UniProtKB">
        <authorList>
            <consortium name="RefSeq"/>
        </authorList>
    </citation>
    <scope>IDENTIFICATION</scope>
    <source>
        <tissue evidence="11">Blood</tissue>
    </source>
</reference>
<dbReference type="InterPro" id="IPR001715">
    <property type="entry name" value="CH_dom"/>
</dbReference>
<dbReference type="InterPro" id="IPR043936">
    <property type="entry name" value="HOOK_N"/>
</dbReference>
<name>A0ABM4G5L6_9AVES</name>
<keyword evidence="5 7" id="KW-0175">Coiled coil</keyword>
<dbReference type="Proteomes" id="UP001652627">
    <property type="component" value="Chromosome Z"/>
</dbReference>
<dbReference type="Gene3D" id="1.10.418.10">
    <property type="entry name" value="Calponin-like domain"/>
    <property type="match status" value="1"/>
</dbReference>
<feature type="domain" description="Calponin-homology (CH)" evidence="9">
    <location>
        <begin position="10"/>
        <end position="126"/>
    </location>
</feature>
<dbReference type="PROSITE" id="PS50021">
    <property type="entry name" value="CH"/>
    <property type="match status" value="1"/>
</dbReference>
<evidence type="ECO:0000259" key="9">
    <source>
        <dbReference type="PROSITE" id="PS50021"/>
    </source>
</evidence>
<dbReference type="GeneID" id="106482491"/>
<evidence type="ECO:0000313" key="11">
    <source>
        <dbReference type="RefSeq" id="XP_067172498.1"/>
    </source>
</evidence>
<accession>A0ABM4G5L6</accession>
<dbReference type="PANTHER" id="PTHR18947">
    <property type="entry name" value="HOOK PROTEINS"/>
    <property type="match status" value="1"/>
</dbReference>
<dbReference type="PANTHER" id="PTHR18947:SF38">
    <property type="entry name" value="PROTEIN HOOK HOMOLOG 3"/>
    <property type="match status" value="1"/>
</dbReference>